<dbReference type="GO" id="GO:0003688">
    <property type="term" value="F:DNA replication origin binding"/>
    <property type="evidence" value="ECO:0007669"/>
    <property type="project" value="TreeGrafter"/>
</dbReference>
<evidence type="ECO:0000256" key="3">
    <source>
        <dbReference type="ARBA" id="ARBA00022705"/>
    </source>
</evidence>
<evidence type="ECO:0000313" key="6">
    <source>
        <dbReference type="EMBL" id="KAJ4844801.1"/>
    </source>
</evidence>
<dbReference type="OrthoDB" id="10258882at2759"/>
<accession>A0A9Q0JJE0</accession>
<dbReference type="GO" id="GO:0031261">
    <property type="term" value="C:DNA replication preinitiation complex"/>
    <property type="evidence" value="ECO:0007669"/>
    <property type="project" value="TreeGrafter"/>
</dbReference>
<evidence type="ECO:0000256" key="2">
    <source>
        <dbReference type="ARBA" id="ARBA00010727"/>
    </source>
</evidence>
<keyword evidence="3" id="KW-0235">DNA replication</keyword>
<keyword evidence="7" id="KW-1185">Reference proteome</keyword>
<proteinExistence type="inferred from homology"/>
<dbReference type="GO" id="GO:0006270">
    <property type="term" value="P:DNA replication initiation"/>
    <property type="evidence" value="ECO:0007669"/>
    <property type="project" value="InterPro"/>
</dbReference>
<dbReference type="PANTHER" id="PTHR10507">
    <property type="entry name" value="CDC45-RELATED PROTEIN"/>
    <property type="match status" value="1"/>
</dbReference>
<dbReference type="GO" id="GO:1902977">
    <property type="term" value="P:mitotic DNA replication preinitiation complex assembly"/>
    <property type="evidence" value="ECO:0007669"/>
    <property type="project" value="TreeGrafter"/>
</dbReference>
<name>A0A9Q0JJE0_9ROSI</name>
<evidence type="ECO:0000256" key="4">
    <source>
        <dbReference type="ARBA" id="ARBA00023242"/>
    </source>
</evidence>
<comment type="similarity">
    <text evidence="2">Belongs to the CDC45 family.</text>
</comment>
<sequence length="225" mass="25457">MGSFHGKPSGCLMYDLSHSLRKDPNNESRWLAFLSLTDQFVHQRLTDERYQVGVTELEQHINSSPRNLKAVSTVTLNDGTKIQAPQSTRIDCQDEPRLMLFREWNLFESMLYSSYIATKLKTWTDEGEKKLMRLLARMGFATAGCQGKFKYMTLELKPDVVYGLTALLESYVNSDGSSASEQFGVAYDALSLKNLYKLRSGMQQAIAVQKVILSQGKCCNNQSQK</sequence>
<keyword evidence="4" id="KW-0539">Nucleus</keyword>
<dbReference type="GO" id="GO:0003682">
    <property type="term" value="F:chromatin binding"/>
    <property type="evidence" value="ECO:0007669"/>
    <property type="project" value="TreeGrafter"/>
</dbReference>
<organism evidence="6 7">
    <name type="scientific">Turnera subulata</name>
    <dbReference type="NCBI Taxonomy" id="218843"/>
    <lineage>
        <taxon>Eukaryota</taxon>
        <taxon>Viridiplantae</taxon>
        <taxon>Streptophyta</taxon>
        <taxon>Embryophyta</taxon>
        <taxon>Tracheophyta</taxon>
        <taxon>Spermatophyta</taxon>
        <taxon>Magnoliopsida</taxon>
        <taxon>eudicotyledons</taxon>
        <taxon>Gunneridae</taxon>
        <taxon>Pentapetalae</taxon>
        <taxon>rosids</taxon>
        <taxon>fabids</taxon>
        <taxon>Malpighiales</taxon>
        <taxon>Passifloraceae</taxon>
        <taxon>Turnera</taxon>
    </lineage>
</organism>
<comment type="caution">
    <text evidence="6">The sequence shown here is derived from an EMBL/GenBank/DDBJ whole genome shotgun (WGS) entry which is preliminary data.</text>
</comment>
<dbReference type="InterPro" id="IPR003874">
    <property type="entry name" value="CDC45"/>
</dbReference>
<comment type="subcellular location">
    <subcellularLocation>
        <location evidence="1">Nucleus</location>
    </subcellularLocation>
</comment>
<dbReference type="Pfam" id="PF02724">
    <property type="entry name" value="CDC45"/>
    <property type="match status" value="1"/>
</dbReference>
<gene>
    <name evidence="6" type="ORF">Tsubulata_038680</name>
</gene>
<dbReference type="GO" id="GO:0003697">
    <property type="term" value="F:single-stranded DNA binding"/>
    <property type="evidence" value="ECO:0007669"/>
    <property type="project" value="TreeGrafter"/>
</dbReference>
<evidence type="ECO:0000256" key="5">
    <source>
        <dbReference type="ARBA" id="ARBA00023306"/>
    </source>
</evidence>
<dbReference type="Proteomes" id="UP001141552">
    <property type="component" value="Unassembled WGS sequence"/>
</dbReference>
<dbReference type="PANTHER" id="PTHR10507:SF0">
    <property type="entry name" value="CELL DIVISION CONTROL PROTEIN 45 HOMOLOG"/>
    <property type="match status" value="1"/>
</dbReference>
<reference evidence="6" key="1">
    <citation type="submission" date="2022-02" db="EMBL/GenBank/DDBJ databases">
        <authorList>
            <person name="Henning P.M."/>
            <person name="McCubbin A.G."/>
            <person name="Shore J.S."/>
        </authorList>
    </citation>
    <scope>NUCLEOTIDE SEQUENCE</scope>
    <source>
        <strain evidence="6">F60SS</strain>
        <tissue evidence="6">Leaves</tissue>
    </source>
</reference>
<dbReference type="AlphaFoldDB" id="A0A9Q0JJE0"/>
<evidence type="ECO:0000256" key="1">
    <source>
        <dbReference type="ARBA" id="ARBA00004123"/>
    </source>
</evidence>
<evidence type="ECO:0000313" key="7">
    <source>
        <dbReference type="Proteomes" id="UP001141552"/>
    </source>
</evidence>
<protein>
    <submittedName>
        <fullName evidence="6">Uncharacterized protein</fullName>
    </submittedName>
</protein>
<reference evidence="6" key="2">
    <citation type="journal article" date="2023" name="Plants (Basel)">
        <title>Annotation of the Turnera subulata (Passifloraceae) Draft Genome Reveals the S-Locus Evolved after the Divergence of Turneroideae from Passifloroideae in a Stepwise Manner.</title>
        <authorList>
            <person name="Henning P.M."/>
            <person name="Roalson E.H."/>
            <person name="Mir W."/>
            <person name="McCubbin A.G."/>
            <person name="Shore J.S."/>
        </authorList>
    </citation>
    <scope>NUCLEOTIDE SEQUENCE</scope>
    <source>
        <strain evidence="6">F60SS</strain>
    </source>
</reference>
<dbReference type="GO" id="GO:0000727">
    <property type="term" value="P:double-strand break repair via break-induced replication"/>
    <property type="evidence" value="ECO:0007669"/>
    <property type="project" value="TreeGrafter"/>
</dbReference>
<keyword evidence="5" id="KW-0131">Cell cycle</keyword>
<dbReference type="EMBL" id="JAKUCV010001860">
    <property type="protein sequence ID" value="KAJ4844801.1"/>
    <property type="molecule type" value="Genomic_DNA"/>
</dbReference>